<dbReference type="Proteomes" id="UP001057375">
    <property type="component" value="Unassembled WGS sequence"/>
</dbReference>
<sequence length="57" mass="6371">MRLINCSLPCQKPDTEKPGAVCPPSGRHTGHVFNYVWRSVLYAYEALAFTKGTSCRI</sequence>
<protein>
    <submittedName>
        <fullName evidence="1">Uncharacterized protein</fullName>
    </submittedName>
</protein>
<gene>
    <name evidence="1" type="ORF">ADUPG1_005102</name>
</gene>
<name>A0ABQ5KC89_9EUKA</name>
<keyword evidence="2" id="KW-1185">Reference proteome</keyword>
<evidence type="ECO:0000313" key="1">
    <source>
        <dbReference type="EMBL" id="GKT28965.1"/>
    </source>
</evidence>
<feature type="non-terminal residue" evidence="1">
    <location>
        <position position="57"/>
    </location>
</feature>
<accession>A0ABQ5KC89</accession>
<comment type="caution">
    <text evidence="1">The sequence shown here is derived from an EMBL/GenBank/DDBJ whole genome shotgun (WGS) entry which is preliminary data.</text>
</comment>
<organism evidence="1 2">
    <name type="scientific">Aduncisulcus paluster</name>
    <dbReference type="NCBI Taxonomy" id="2918883"/>
    <lineage>
        <taxon>Eukaryota</taxon>
        <taxon>Metamonada</taxon>
        <taxon>Carpediemonas-like organisms</taxon>
        <taxon>Aduncisulcus</taxon>
    </lineage>
</organism>
<reference evidence="1" key="1">
    <citation type="submission" date="2022-03" db="EMBL/GenBank/DDBJ databases">
        <title>Draft genome sequence of Aduncisulcus paluster, a free-living microaerophilic Fornicata.</title>
        <authorList>
            <person name="Yuyama I."/>
            <person name="Kume K."/>
            <person name="Tamura T."/>
            <person name="Inagaki Y."/>
            <person name="Hashimoto T."/>
        </authorList>
    </citation>
    <scope>NUCLEOTIDE SEQUENCE</scope>
    <source>
        <strain evidence="1">NY0171</strain>
    </source>
</reference>
<evidence type="ECO:0000313" key="2">
    <source>
        <dbReference type="Proteomes" id="UP001057375"/>
    </source>
</evidence>
<dbReference type="EMBL" id="BQXS01008051">
    <property type="protein sequence ID" value="GKT28965.1"/>
    <property type="molecule type" value="Genomic_DNA"/>
</dbReference>
<proteinExistence type="predicted"/>